<comment type="caution">
    <text evidence="1">The sequence shown here is derived from an EMBL/GenBank/DDBJ whole genome shotgun (WGS) entry which is preliminary data.</text>
</comment>
<gene>
    <name evidence="1" type="ORF">GDO78_006901</name>
</gene>
<proteinExistence type="predicted"/>
<dbReference type="EMBL" id="WNTK01000003">
    <property type="protein sequence ID" value="KAG9486760.1"/>
    <property type="molecule type" value="Genomic_DNA"/>
</dbReference>
<evidence type="ECO:0000313" key="2">
    <source>
        <dbReference type="Proteomes" id="UP000770717"/>
    </source>
</evidence>
<organism evidence="1 2">
    <name type="scientific">Eleutherodactylus coqui</name>
    <name type="common">Puerto Rican coqui</name>
    <dbReference type="NCBI Taxonomy" id="57060"/>
    <lineage>
        <taxon>Eukaryota</taxon>
        <taxon>Metazoa</taxon>
        <taxon>Chordata</taxon>
        <taxon>Craniata</taxon>
        <taxon>Vertebrata</taxon>
        <taxon>Euteleostomi</taxon>
        <taxon>Amphibia</taxon>
        <taxon>Batrachia</taxon>
        <taxon>Anura</taxon>
        <taxon>Neobatrachia</taxon>
        <taxon>Hyloidea</taxon>
        <taxon>Eleutherodactylidae</taxon>
        <taxon>Eleutherodactylinae</taxon>
        <taxon>Eleutherodactylus</taxon>
        <taxon>Eleutherodactylus</taxon>
    </lineage>
</organism>
<reference evidence="1" key="1">
    <citation type="thesis" date="2020" institute="ProQuest LLC" country="789 East Eisenhower Parkway, Ann Arbor, MI, USA">
        <title>Comparative Genomics and Chromosome Evolution.</title>
        <authorList>
            <person name="Mudd A.B."/>
        </authorList>
    </citation>
    <scope>NUCLEOTIDE SEQUENCE</scope>
    <source>
        <strain evidence="1">HN-11 Male</strain>
        <tissue evidence="1">Kidney and liver</tissue>
    </source>
</reference>
<keyword evidence="2" id="KW-1185">Reference proteome</keyword>
<dbReference type="AlphaFoldDB" id="A0A8J6FGV9"/>
<sequence>MEPLQLHHRYKGGEGSVTKPSEELHSVDVQYQHSRLTLIPFRFAVYKEQYCYKYITILSQRFTIISIPPSLQNNNITAYSRYSARYVQNVC</sequence>
<accession>A0A8J6FGV9</accession>
<name>A0A8J6FGV9_ELECQ</name>
<evidence type="ECO:0000313" key="1">
    <source>
        <dbReference type="EMBL" id="KAG9486760.1"/>
    </source>
</evidence>
<dbReference type="Proteomes" id="UP000770717">
    <property type="component" value="Unassembled WGS sequence"/>
</dbReference>
<protein>
    <submittedName>
        <fullName evidence="1">Uncharacterized protein</fullName>
    </submittedName>
</protein>